<dbReference type="PROSITE" id="PS00972">
    <property type="entry name" value="USP_1"/>
    <property type="match status" value="1"/>
</dbReference>
<evidence type="ECO:0000259" key="19">
    <source>
        <dbReference type="PROSITE" id="PS50271"/>
    </source>
</evidence>
<dbReference type="PROSITE" id="PS50030">
    <property type="entry name" value="UBA"/>
    <property type="match status" value="2"/>
</dbReference>
<dbReference type="EC" id="3.4.19.12" evidence="4"/>
<dbReference type="InterPro" id="IPR015940">
    <property type="entry name" value="UBA"/>
</dbReference>
<dbReference type="PROSITE" id="PS50235">
    <property type="entry name" value="USP_3"/>
    <property type="match status" value="1"/>
</dbReference>
<dbReference type="InterPro" id="IPR036179">
    <property type="entry name" value="Ig-like_dom_sf"/>
</dbReference>
<dbReference type="InterPro" id="IPR000953">
    <property type="entry name" value="Chromo/chromo_shadow_dom"/>
</dbReference>
<dbReference type="InterPro" id="IPR007110">
    <property type="entry name" value="Ig-like_dom"/>
</dbReference>
<comment type="catalytic activity">
    <reaction evidence="1">
        <text>Thiol-dependent hydrolysis of ester, thioester, amide, peptide and isopeptide bonds formed by the C-terminal Gly of ubiquitin (a 76-residue protein attached to proteins as an intracellular targeting signal).</text>
        <dbReference type="EC" id="3.4.19.12"/>
    </reaction>
</comment>
<feature type="region of interest" description="Disordered" evidence="14">
    <location>
        <begin position="771"/>
        <end position="793"/>
    </location>
</feature>
<keyword evidence="5" id="KW-0645">Protease</keyword>
<dbReference type="InterPro" id="IPR003599">
    <property type="entry name" value="Ig_sub"/>
</dbReference>
<feature type="domain" description="Chromo" evidence="16">
    <location>
        <begin position="1471"/>
        <end position="1494"/>
    </location>
</feature>
<dbReference type="SUPFAM" id="SSF54160">
    <property type="entry name" value="Chromo domain-like"/>
    <property type="match status" value="1"/>
</dbReference>
<evidence type="ECO:0000259" key="18">
    <source>
        <dbReference type="PROSITE" id="PS50235"/>
    </source>
</evidence>
<accession>A0AAN8M8F6</accession>
<dbReference type="CDD" id="cd14294">
    <property type="entry name" value="UBA1_UBP5_like"/>
    <property type="match status" value="1"/>
</dbReference>
<keyword evidence="12" id="KW-0862">Zinc</keyword>
<evidence type="ECO:0000256" key="8">
    <source>
        <dbReference type="ARBA" id="ARBA00022771"/>
    </source>
</evidence>
<feature type="domain" description="Ig-like" evidence="20">
    <location>
        <begin position="877"/>
        <end position="975"/>
    </location>
</feature>
<dbReference type="InterPro" id="IPR001607">
    <property type="entry name" value="Znf_UBP"/>
</dbReference>
<dbReference type="SUPFAM" id="SSF48726">
    <property type="entry name" value="Immunoglobulin"/>
    <property type="match status" value="2"/>
</dbReference>
<dbReference type="SMART" id="SM00409">
    <property type="entry name" value="IG"/>
    <property type="match status" value="2"/>
</dbReference>
<dbReference type="FunFam" id="3.30.40.10:FF:000256">
    <property type="entry name" value="Ubiquitin carboxyl-terminal hydrolase"/>
    <property type="match status" value="1"/>
</dbReference>
<dbReference type="SMART" id="SM00408">
    <property type="entry name" value="IGc2"/>
    <property type="match status" value="2"/>
</dbReference>
<feature type="compositionally biased region" description="Polar residues" evidence="14">
    <location>
        <begin position="1067"/>
        <end position="1077"/>
    </location>
</feature>
<evidence type="ECO:0000259" key="20">
    <source>
        <dbReference type="PROSITE" id="PS50835"/>
    </source>
</evidence>
<dbReference type="InterPro" id="IPR001394">
    <property type="entry name" value="Peptidase_C19_UCH"/>
</dbReference>
<dbReference type="Pfam" id="PF00627">
    <property type="entry name" value="UBA"/>
    <property type="match status" value="2"/>
</dbReference>
<feature type="domain" description="UBP-type" evidence="19">
    <location>
        <begin position="173"/>
        <end position="281"/>
    </location>
</feature>
<feature type="domain" description="UBA" evidence="17">
    <location>
        <begin position="655"/>
        <end position="696"/>
    </location>
</feature>
<feature type="domain" description="USP" evidence="18">
    <location>
        <begin position="324"/>
        <end position="856"/>
    </location>
</feature>
<keyword evidence="7" id="KW-0677">Repeat</keyword>
<keyword evidence="15" id="KW-0472">Membrane</keyword>
<dbReference type="FunFam" id="3.30.40.10:FF:000026">
    <property type="entry name" value="Ubiquitin carboxyl-terminal hydrolase"/>
    <property type="match status" value="1"/>
</dbReference>
<keyword evidence="9" id="KW-0833">Ubl conjugation pathway</keyword>
<dbReference type="InterPro" id="IPR041432">
    <property type="entry name" value="UBP13_Znf-UBP_var"/>
</dbReference>
<evidence type="ECO:0000259" key="17">
    <source>
        <dbReference type="PROSITE" id="PS50030"/>
    </source>
</evidence>
<dbReference type="GO" id="GO:0016579">
    <property type="term" value="P:protein deubiquitination"/>
    <property type="evidence" value="ECO:0007669"/>
    <property type="project" value="InterPro"/>
</dbReference>
<dbReference type="Proteomes" id="UP001356427">
    <property type="component" value="Unassembled WGS sequence"/>
</dbReference>
<keyword evidence="15" id="KW-0812">Transmembrane</keyword>
<dbReference type="InterPro" id="IPR009060">
    <property type="entry name" value="UBA-like_sf"/>
</dbReference>
<comment type="caution">
    <text evidence="21">The sequence shown here is derived from an EMBL/GenBank/DDBJ whole genome shotgun (WGS) entry which is preliminary data.</text>
</comment>
<dbReference type="GO" id="GO:0004843">
    <property type="term" value="F:cysteine-type deubiquitinase activity"/>
    <property type="evidence" value="ECO:0007669"/>
    <property type="project" value="UniProtKB-EC"/>
</dbReference>
<dbReference type="GO" id="GO:0005634">
    <property type="term" value="C:nucleus"/>
    <property type="evidence" value="ECO:0007669"/>
    <property type="project" value="UniProtKB-SubCell"/>
</dbReference>
<evidence type="ECO:0000256" key="5">
    <source>
        <dbReference type="ARBA" id="ARBA00022670"/>
    </source>
</evidence>
<dbReference type="SUPFAM" id="SSF46934">
    <property type="entry name" value="UBA-like"/>
    <property type="match status" value="1"/>
</dbReference>
<dbReference type="InterPro" id="IPR003598">
    <property type="entry name" value="Ig_sub2"/>
</dbReference>
<reference evidence="21 22" key="1">
    <citation type="submission" date="2021-04" db="EMBL/GenBank/DDBJ databases">
        <authorList>
            <person name="De Guttry C."/>
            <person name="Zahm M."/>
            <person name="Klopp C."/>
            <person name="Cabau C."/>
            <person name="Louis A."/>
            <person name="Berthelot C."/>
            <person name="Parey E."/>
            <person name="Roest Crollius H."/>
            <person name="Montfort J."/>
            <person name="Robinson-Rechavi M."/>
            <person name="Bucao C."/>
            <person name="Bouchez O."/>
            <person name="Gislard M."/>
            <person name="Lluch J."/>
            <person name="Milhes M."/>
            <person name="Lampietro C."/>
            <person name="Lopez Roques C."/>
            <person name="Donnadieu C."/>
            <person name="Braasch I."/>
            <person name="Desvignes T."/>
            <person name="Postlethwait J."/>
            <person name="Bobe J."/>
            <person name="Wedekind C."/>
            <person name="Guiguen Y."/>
        </authorList>
    </citation>
    <scope>NUCLEOTIDE SEQUENCE [LARGE SCALE GENOMIC DNA]</scope>
    <source>
        <strain evidence="21">Cs_M1</strain>
        <tissue evidence="21">Blood</tissue>
    </source>
</reference>
<evidence type="ECO:0000256" key="6">
    <source>
        <dbReference type="ARBA" id="ARBA00022723"/>
    </source>
</evidence>
<feature type="region of interest" description="Disordered" evidence="14">
    <location>
        <begin position="386"/>
        <end position="406"/>
    </location>
</feature>
<keyword evidence="6" id="KW-0479">Metal-binding</keyword>
<feature type="domain" description="Ig-like" evidence="20">
    <location>
        <begin position="982"/>
        <end position="1051"/>
    </location>
</feature>
<gene>
    <name evidence="21" type="ORF">J4Q44_G00017270</name>
</gene>
<keyword evidence="15" id="KW-1133">Transmembrane helix</keyword>
<dbReference type="SUPFAM" id="SSF57850">
    <property type="entry name" value="RING/U-box"/>
    <property type="match status" value="1"/>
</dbReference>
<dbReference type="PROSITE" id="PS50013">
    <property type="entry name" value="CHROMO_2"/>
    <property type="match status" value="1"/>
</dbReference>
<sequence>MAEVSEVLMSVLSTIRVPRPGDRVHKDECALSFSSPESEGGLYVCMNSFLGFGSQYVDRHHTRSGQRAYLHISRTRKAPKEDEENSGSGDPPKKKPTRLAIGIEGGFNVEQEQYEEEVKVVLFPDRQEVTSDDLATMPDVVRERVSLAMTGLMSADSVSHALQVQQWDGELRAESRHAVELKQLDNGTKIPPSGWRCEVCDLQENLWMNLSDGRVFCGRRYFDGSGGNNHALLHFQQTGHPLAVKLGTITPDGADVYSYDEDDMVLDPKLPEHLSHFGIDMMTMEKTERTMTELEIAVNQRVGEWEVIQESGATLRPLSGPGLTGMKNLGNSCYLNSVMQVLFTVPDFQSKYVSNVDKIFDEAPSDPTQDFKTQVAKLGYGLLSGEYSKPAPDPGDGSEPSSEPRGDQVGIAARMFKALVGRGHPEFSTNRQQDAQEFLLHFINMVERNCRSGVNPSEAFRFLVEERIVCQQSQKAKYTQRVDYILQLPVPMDQATNTEELQEAERRREEADSSGAPPPATVRACIPFTACMAALSETETLTDFWSSAVQAKTTATKTTRFASFPDHMVIQVKKFTFGQDWVPKKLDVSIDVPDTLDLTALRGTGQQPGEELLPEVAPPPLMTPDVEVKGILGSHSNEEDDSLYSPLLCQSVSPVLDDSTVSQLCEMGFPLEACRKAVYYTGNTGIDAAMNWVMGHMDDPDFSAPLVLPGTSSAPGTTPTESVSEEHLATIVSMGFSRDQATRALRATSNILERAVDWIFSHLDDLESMEVSEGGRSAAESEGTREPPPGLKSETDLAVKYELFAFISHMGTSTMCGHYVCHIKKDQQWVIFNDQKVCASEKPPKDLGYLYFYRRVTDGPAALGPYIHALPEDPGAPALCILNVVGEVVYKRMGQSDSIKFDCGVKTSNKDVEWSHKAVDGTERVIVDMNGKRGSIRKGKAPMVERAKVRGDGLEISALQAGDAGLYICTVDRSSEMEHRLYFVTVTVHPSTVLFQGTNATLECQVTGVDRLPSVEWLSPGGETKGAPGGPGSGKVSFSPVALSDTGEWTCSPLLPVEGEDDGQGHSGPNSDVNTATPCYHSTKGSQQPVEKVSILDLSLWVWVAVGAGCLVVILLLVTIVLLYLRNRRMKRRGRKVKNIREPLKSNDYCQCNRGSTAEDTEREAIGCTKATALMEQSIMGWNMIDRRHRVDGRMIEREKSTKCIQQPIEGVSILGLSLWVWVAVGAGCLVVILLLVTIVLLYRRNKRMKHSRGSTAEDTEREAIGCTTATALMEQSIMGWNMIDRRHRWWQKYPINNTHAMESAGAAAAPKSLEERISDQDTMIRQLGAAMNEVSNTLRRLVTGEALEWANAEWRGIDAATITYAEFSRRFRAGKRSAQEFALEFRTLAADAGWNERALIDHYRCSLREDVRRAGEGLLGEGTTGHTLGSHFSWISGARTIWPVVAGPLQEGEIGETPPPPLDIEGAPAYTVRTILDSRRRMGGLQYLVEWEGSTVVIPRALLRVLLVVPEAGVSARLEPRVKGVGYCLEFCRDCSSSLLGQASAFVSKTENTIVVYSLSDVRPDLISPLRASDWPISSEGGATGFKSKVVSLKINISAWLFIIGEGLSTLSTERKYRKGC</sequence>
<dbReference type="FunFam" id="1.10.8.10:FF:000016">
    <property type="entry name" value="Ubiquitin carboxyl-terminal hydrolase"/>
    <property type="match status" value="1"/>
</dbReference>
<dbReference type="InterPro" id="IPR028889">
    <property type="entry name" value="USP"/>
</dbReference>
<dbReference type="Pfam" id="PF17807">
    <property type="entry name" value="zf-UBP_var"/>
    <property type="match status" value="1"/>
</dbReference>
<feature type="transmembrane region" description="Helical" evidence="15">
    <location>
        <begin position="1219"/>
        <end position="1243"/>
    </location>
</feature>
<evidence type="ECO:0000256" key="4">
    <source>
        <dbReference type="ARBA" id="ARBA00012759"/>
    </source>
</evidence>
<evidence type="ECO:0000313" key="22">
    <source>
        <dbReference type="Proteomes" id="UP001356427"/>
    </source>
</evidence>
<evidence type="ECO:0000256" key="7">
    <source>
        <dbReference type="ARBA" id="ARBA00022737"/>
    </source>
</evidence>
<evidence type="ECO:0000313" key="21">
    <source>
        <dbReference type="EMBL" id="KAK6326083.1"/>
    </source>
</evidence>
<dbReference type="PROSITE" id="PS50835">
    <property type="entry name" value="IG_LIKE"/>
    <property type="match status" value="2"/>
</dbReference>
<evidence type="ECO:0000256" key="15">
    <source>
        <dbReference type="SAM" id="Phobius"/>
    </source>
</evidence>
<feature type="region of interest" description="Disordered" evidence="14">
    <location>
        <begin position="1057"/>
        <end position="1083"/>
    </location>
</feature>
<dbReference type="Gene3D" id="3.30.40.10">
    <property type="entry name" value="Zinc/RING finger domain, C3HC4 (zinc finger)"/>
    <property type="match status" value="3"/>
</dbReference>
<keyword evidence="11" id="KW-0788">Thiol protease</keyword>
<feature type="region of interest" description="Disordered" evidence="14">
    <location>
        <begin position="498"/>
        <end position="520"/>
    </location>
</feature>
<dbReference type="PANTHER" id="PTHR21646">
    <property type="entry name" value="UBIQUITIN CARBOXYL-TERMINAL HYDROLASE"/>
    <property type="match status" value="1"/>
</dbReference>
<dbReference type="PROSITE" id="PS50271">
    <property type="entry name" value="ZF_UBP"/>
    <property type="match status" value="1"/>
</dbReference>
<comment type="similarity">
    <text evidence="3">Belongs to the peptidase C19 family.</text>
</comment>
<dbReference type="Gene3D" id="2.60.40.10">
    <property type="entry name" value="Immunoglobulins"/>
    <property type="match status" value="2"/>
</dbReference>
<feature type="domain" description="UBA" evidence="17">
    <location>
        <begin position="722"/>
        <end position="762"/>
    </location>
</feature>
<dbReference type="CDD" id="cd14386">
    <property type="entry name" value="UBA2_UBP5"/>
    <property type="match status" value="1"/>
</dbReference>
<feature type="transmembrane region" description="Helical" evidence="15">
    <location>
        <begin position="1100"/>
        <end position="1125"/>
    </location>
</feature>
<dbReference type="SUPFAM" id="SSF54001">
    <property type="entry name" value="Cysteine proteinases"/>
    <property type="match status" value="1"/>
</dbReference>
<evidence type="ECO:0000256" key="13">
    <source>
        <dbReference type="PROSITE-ProRule" id="PRU00502"/>
    </source>
</evidence>
<dbReference type="CDD" id="cd00096">
    <property type="entry name" value="Ig"/>
    <property type="match status" value="1"/>
</dbReference>
<organism evidence="21 22">
    <name type="scientific">Coregonus suidteri</name>
    <dbReference type="NCBI Taxonomy" id="861788"/>
    <lineage>
        <taxon>Eukaryota</taxon>
        <taxon>Metazoa</taxon>
        <taxon>Chordata</taxon>
        <taxon>Craniata</taxon>
        <taxon>Vertebrata</taxon>
        <taxon>Euteleostomi</taxon>
        <taxon>Actinopterygii</taxon>
        <taxon>Neopterygii</taxon>
        <taxon>Teleostei</taxon>
        <taxon>Protacanthopterygii</taxon>
        <taxon>Salmoniformes</taxon>
        <taxon>Salmonidae</taxon>
        <taxon>Coregoninae</taxon>
        <taxon>Coregonus</taxon>
    </lineage>
</organism>
<dbReference type="FunFam" id="3.30.40.10:FF:000370">
    <property type="entry name" value="Ubiquitin carboxyl-terminal hydrolase"/>
    <property type="match status" value="1"/>
</dbReference>
<dbReference type="SMART" id="SM00165">
    <property type="entry name" value="UBA"/>
    <property type="match status" value="2"/>
</dbReference>
<keyword evidence="22" id="KW-1185">Reference proteome</keyword>
<proteinExistence type="inferred from homology"/>
<evidence type="ECO:0000256" key="9">
    <source>
        <dbReference type="ARBA" id="ARBA00022786"/>
    </source>
</evidence>
<dbReference type="Pfam" id="PF02148">
    <property type="entry name" value="zf-UBP"/>
    <property type="match status" value="1"/>
</dbReference>
<dbReference type="InterPro" id="IPR013083">
    <property type="entry name" value="Znf_RING/FYVE/PHD"/>
</dbReference>
<evidence type="ECO:0000259" key="16">
    <source>
        <dbReference type="PROSITE" id="PS50013"/>
    </source>
</evidence>
<evidence type="ECO:0000256" key="11">
    <source>
        <dbReference type="ARBA" id="ARBA00022807"/>
    </source>
</evidence>
<dbReference type="GO" id="GO:0008270">
    <property type="term" value="F:zinc ion binding"/>
    <property type="evidence" value="ECO:0007669"/>
    <property type="project" value="UniProtKB-KW"/>
</dbReference>
<feature type="region of interest" description="Disordered" evidence="14">
    <location>
        <begin position="67"/>
        <end position="98"/>
    </location>
</feature>
<evidence type="ECO:0000256" key="12">
    <source>
        <dbReference type="ARBA" id="ARBA00022833"/>
    </source>
</evidence>
<dbReference type="Pfam" id="PF00443">
    <property type="entry name" value="UCH"/>
    <property type="match status" value="1"/>
</dbReference>
<dbReference type="EMBL" id="JAGTTL010000002">
    <property type="protein sequence ID" value="KAK6326083.1"/>
    <property type="molecule type" value="Genomic_DNA"/>
</dbReference>
<dbReference type="Gene3D" id="3.90.70.10">
    <property type="entry name" value="Cysteine proteinases"/>
    <property type="match status" value="2"/>
</dbReference>
<protein>
    <recommendedName>
        <fullName evidence="4">ubiquitinyl hydrolase 1</fullName>
        <ecNumber evidence="4">3.4.19.12</ecNumber>
    </recommendedName>
</protein>
<dbReference type="InterPro" id="IPR038765">
    <property type="entry name" value="Papain-like_cys_pep_sf"/>
</dbReference>
<dbReference type="InterPro" id="IPR018200">
    <property type="entry name" value="USP_CS"/>
</dbReference>
<dbReference type="PROSITE" id="PS00973">
    <property type="entry name" value="USP_2"/>
    <property type="match status" value="1"/>
</dbReference>
<dbReference type="SMART" id="SM00290">
    <property type="entry name" value="ZnF_UBP"/>
    <property type="match status" value="1"/>
</dbReference>
<keyword evidence="8 13" id="KW-0863">Zinc-finger</keyword>
<dbReference type="FunFam" id="3.90.70.10:FF:000063">
    <property type="entry name" value="Ubiquitin carboxyl-terminal hydrolase"/>
    <property type="match status" value="1"/>
</dbReference>
<dbReference type="PANTHER" id="PTHR21646:SF10">
    <property type="entry name" value="UBIQUITIN CARBOXYL-TERMINAL HYDROLASE 14"/>
    <property type="match status" value="1"/>
</dbReference>
<dbReference type="InterPro" id="IPR013783">
    <property type="entry name" value="Ig-like_fold"/>
</dbReference>
<dbReference type="GO" id="GO:0006508">
    <property type="term" value="P:proteolysis"/>
    <property type="evidence" value="ECO:0007669"/>
    <property type="project" value="UniProtKB-KW"/>
</dbReference>
<dbReference type="InterPro" id="IPR050185">
    <property type="entry name" value="Ub_carboxyl-term_hydrolase"/>
</dbReference>
<name>A0AAN8M8F6_9TELE</name>
<evidence type="ECO:0000256" key="3">
    <source>
        <dbReference type="ARBA" id="ARBA00009085"/>
    </source>
</evidence>
<keyword evidence="10" id="KW-0378">Hydrolase</keyword>
<comment type="subcellular location">
    <subcellularLocation>
        <location evidence="2">Nucleus</location>
    </subcellularLocation>
</comment>
<evidence type="ECO:0000256" key="14">
    <source>
        <dbReference type="SAM" id="MobiDB-lite"/>
    </source>
</evidence>
<dbReference type="InterPro" id="IPR016197">
    <property type="entry name" value="Chromo-like_dom_sf"/>
</dbReference>
<evidence type="ECO:0000256" key="2">
    <source>
        <dbReference type="ARBA" id="ARBA00004123"/>
    </source>
</evidence>
<dbReference type="Gene3D" id="1.10.8.10">
    <property type="entry name" value="DNA helicase RuvA subunit, C-terminal domain"/>
    <property type="match status" value="2"/>
</dbReference>
<evidence type="ECO:0000256" key="1">
    <source>
        <dbReference type="ARBA" id="ARBA00000707"/>
    </source>
</evidence>
<dbReference type="CDD" id="cd02658">
    <property type="entry name" value="Peptidase_C19B"/>
    <property type="match status" value="1"/>
</dbReference>
<dbReference type="Pfam" id="PF13927">
    <property type="entry name" value="Ig_3"/>
    <property type="match status" value="1"/>
</dbReference>
<evidence type="ECO:0000256" key="10">
    <source>
        <dbReference type="ARBA" id="ARBA00022801"/>
    </source>
</evidence>